<dbReference type="Gene3D" id="1.10.510.10">
    <property type="entry name" value="Transferase(Phosphotransferase) domain 1"/>
    <property type="match status" value="1"/>
</dbReference>
<dbReference type="InterPro" id="IPR040976">
    <property type="entry name" value="Pkinase_fungal"/>
</dbReference>
<feature type="compositionally biased region" description="Basic residues" evidence="1">
    <location>
        <begin position="273"/>
        <end position="289"/>
    </location>
</feature>
<evidence type="ECO:0000259" key="2">
    <source>
        <dbReference type="Pfam" id="PF17667"/>
    </source>
</evidence>
<comment type="caution">
    <text evidence="3">The sequence shown here is derived from an EMBL/GenBank/DDBJ whole genome shotgun (WGS) entry which is preliminary data.</text>
</comment>
<dbReference type="Proteomes" id="UP000481153">
    <property type="component" value="Unassembled WGS sequence"/>
</dbReference>
<accession>A0A6G0WA91</accession>
<dbReference type="EMBL" id="VJMJ01000295">
    <property type="protein sequence ID" value="KAF0723791.1"/>
    <property type="molecule type" value="Genomic_DNA"/>
</dbReference>
<evidence type="ECO:0000313" key="3">
    <source>
        <dbReference type="EMBL" id="KAF0723791.1"/>
    </source>
</evidence>
<organism evidence="3 4">
    <name type="scientific">Aphanomyces euteiches</name>
    <dbReference type="NCBI Taxonomy" id="100861"/>
    <lineage>
        <taxon>Eukaryota</taxon>
        <taxon>Sar</taxon>
        <taxon>Stramenopiles</taxon>
        <taxon>Oomycota</taxon>
        <taxon>Saprolegniomycetes</taxon>
        <taxon>Saprolegniales</taxon>
        <taxon>Verrucalvaceae</taxon>
        <taxon>Aphanomyces</taxon>
    </lineage>
</organism>
<sequence length="289" mass="33377">MLLREVVYRVVYPVNTGTTKRAFISFWCGLIRSVLGFVIAGKSDRDTLPSEEPYRPDYLFLVDSVAVFRGEEEDPGKQIAVARQKLAKKIVWTYDAKDCLEAVYDVLERHDVPHVDSLVRPTAQADSLVFKQCGDDRKPTNLAELFDALGNVLEALVKLHAASWMHRDIRWPNVMKRRDAKSWFLIDFMDAAHSPEMSSSRFHLSHEEHAPEIFQEDGYHTIAVDETFDGWYDQGKERTQFVNHLMNDDPSNRPTAGAAVDQLRQLEEGYTRQQRRLKGTKKQRRTEQH</sequence>
<proteinExistence type="predicted"/>
<name>A0A6G0WA91_9STRA</name>
<keyword evidence="4" id="KW-1185">Reference proteome</keyword>
<dbReference type="AlphaFoldDB" id="A0A6G0WA91"/>
<dbReference type="InterPro" id="IPR011009">
    <property type="entry name" value="Kinase-like_dom_sf"/>
</dbReference>
<feature type="domain" description="Fungal-type protein kinase" evidence="2">
    <location>
        <begin position="129"/>
        <end position="198"/>
    </location>
</feature>
<dbReference type="SUPFAM" id="SSF56112">
    <property type="entry name" value="Protein kinase-like (PK-like)"/>
    <property type="match status" value="1"/>
</dbReference>
<evidence type="ECO:0000313" key="4">
    <source>
        <dbReference type="Proteomes" id="UP000481153"/>
    </source>
</evidence>
<protein>
    <recommendedName>
        <fullName evidence="2">Fungal-type protein kinase domain-containing protein</fullName>
    </recommendedName>
</protein>
<evidence type="ECO:0000256" key="1">
    <source>
        <dbReference type="SAM" id="MobiDB-lite"/>
    </source>
</evidence>
<reference evidence="3 4" key="1">
    <citation type="submission" date="2019-07" db="EMBL/GenBank/DDBJ databases">
        <title>Genomics analysis of Aphanomyces spp. identifies a new class of oomycete effector associated with host adaptation.</title>
        <authorList>
            <person name="Gaulin E."/>
        </authorList>
    </citation>
    <scope>NUCLEOTIDE SEQUENCE [LARGE SCALE GENOMIC DNA]</scope>
    <source>
        <strain evidence="3 4">ATCC 201684</strain>
    </source>
</reference>
<gene>
    <name evidence="3" type="ORF">Ae201684_017367</name>
</gene>
<feature type="region of interest" description="Disordered" evidence="1">
    <location>
        <begin position="266"/>
        <end position="289"/>
    </location>
</feature>
<dbReference type="VEuPathDB" id="FungiDB:AeMF1_006141"/>
<dbReference type="Pfam" id="PF17667">
    <property type="entry name" value="Pkinase_fungal"/>
    <property type="match status" value="1"/>
</dbReference>